<reference evidence="7" key="1">
    <citation type="submission" date="2025-08" db="UniProtKB">
        <authorList>
            <consortium name="RefSeq"/>
        </authorList>
    </citation>
    <scope>IDENTIFICATION</scope>
    <source>
        <tissue evidence="7">Adult</tissue>
    </source>
</reference>
<feature type="region of interest" description="Disordered" evidence="5">
    <location>
        <begin position="134"/>
        <end position="153"/>
    </location>
</feature>
<evidence type="ECO:0000313" key="7">
    <source>
        <dbReference type="RefSeq" id="XP_049312354.1"/>
    </source>
</evidence>
<dbReference type="NCBIfam" id="TIGR02244">
    <property type="entry name" value="HAD-IG-Ncltidse"/>
    <property type="match status" value="1"/>
</dbReference>
<evidence type="ECO:0000256" key="4">
    <source>
        <dbReference type="ARBA" id="ARBA00022842"/>
    </source>
</evidence>
<dbReference type="InterPro" id="IPR008380">
    <property type="entry name" value="HAD-SF_hydro_IG_5-nucl"/>
</dbReference>
<comment type="similarity">
    <text evidence="1">Belongs to the 5'(3')-deoxyribonucleotidase family.</text>
</comment>
<evidence type="ECO:0000313" key="6">
    <source>
        <dbReference type="Proteomes" id="UP001652620"/>
    </source>
</evidence>
<evidence type="ECO:0000256" key="2">
    <source>
        <dbReference type="ARBA" id="ARBA00022723"/>
    </source>
</evidence>
<keyword evidence="4" id="KW-0460">Magnesium</keyword>
<dbReference type="Proteomes" id="UP001652620">
    <property type="component" value="Chromosome 4"/>
</dbReference>
<dbReference type="Gene3D" id="3.40.50.1000">
    <property type="entry name" value="HAD superfamily/HAD-like"/>
    <property type="match status" value="2"/>
</dbReference>
<feature type="region of interest" description="Disordered" evidence="5">
    <location>
        <begin position="769"/>
        <end position="825"/>
    </location>
</feature>
<dbReference type="PANTHER" id="PTHR12103:SF15">
    <property type="entry name" value="CYTOSOLIC PURINE 5'-NUCLEOTIDASE"/>
    <property type="match status" value="1"/>
</dbReference>
<feature type="compositionally biased region" description="Low complexity" evidence="5">
    <location>
        <begin position="160"/>
        <end position="169"/>
    </location>
</feature>
<proteinExistence type="inferred from homology"/>
<feature type="compositionally biased region" description="Polar residues" evidence="5">
    <location>
        <begin position="774"/>
        <end position="786"/>
    </location>
</feature>
<protein>
    <submittedName>
        <fullName evidence="7">Cytosolic purine 5'-nucleotidase</fullName>
    </submittedName>
</protein>
<accession>A0ABM3JSY4</accession>
<dbReference type="Pfam" id="PF05761">
    <property type="entry name" value="5_nucleotid"/>
    <property type="match status" value="1"/>
</dbReference>
<dbReference type="InterPro" id="IPR036412">
    <property type="entry name" value="HAD-like_sf"/>
</dbReference>
<keyword evidence="2" id="KW-0479">Metal-binding</keyword>
<dbReference type="PANTHER" id="PTHR12103">
    <property type="entry name" value="5'-NUCLEOTIDASE DOMAIN-CONTAINING"/>
    <property type="match status" value="1"/>
</dbReference>
<feature type="compositionally biased region" description="Low complexity" evidence="5">
    <location>
        <begin position="177"/>
        <end position="188"/>
    </location>
</feature>
<evidence type="ECO:0000256" key="1">
    <source>
        <dbReference type="ARBA" id="ARBA00009589"/>
    </source>
</evidence>
<sequence>MNVRNEARRCSYVTAYAAYKDAPTANICPMPAEIDAQCPCYGRRQNLEYVANARMDAAAAKATTTAAVTTAASSATCNDGKNVELTTRLQASSPSHKSAPATAATHIHTPHACSLNMRPALQLQLPLAPPLHLSDEEEDASADETNDDDEGHCSLQQQHCYHPQQQQQKHSNDHNSNRSSHSCHSSASDSDETDIGLQAVARANDSRLLTALTAAPQPNASADIDTSTPLDDVTQASSFDDDCFLLRTPPAAQNEIFVNRSLHLENIKFYGFDMDYTLAEYKSPQYEQLGFDLAKECLVNDGYPKEILQFEYDPSFPVRGLWFDTLYGNLLKVDAYGNILVCVRGFEFLKHHQVYELYPNKFLKLDEKRVYVLNTLFNLPETYLLACLVDFFTNSSEYISEKTGVKAGELFMSFRSIFQDVRRAIDFVHIKGNLKQKTIENLDYYVKKDPRLPMVLSRIRESGAKVFLLTNSEYKYTDILMSYLFDFEHGARPDEPHRNWKTYFDVIVVDAAKPLFFGEGTILRQVDTKTGALKIGTHMGPLQPGKVYSGGSCEVFTNFINAKGKDVLYVGDHIFGDILKSKKIRGWRTFLIVPELVQELHVWTDKCQYFAELQHLDVMLGDMYKNLDSSAKEKPDISKLRSSIRDVTHKMDMAYGMMGSLFRSGSRQTFFSSQVSRYADLYAATFLNLYYYPFSYMFRAPAMLLPHESTVTHEQRFHMETPSIQRSRSKNESVDGALSTISSPTEKAQEAIANIERTEGKEEEIEKLTEEIKSMNSAGSTNSTVPHTRPPTPQTVTHTHDEDYSEEESDQYPKCSCQRQQDDTD</sequence>
<feature type="region of interest" description="Disordered" evidence="5">
    <location>
        <begin position="720"/>
        <end position="748"/>
    </location>
</feature>
<dbReference type="GeneID" id="105226981"/>
<keyword evidence="6" id="KW-1185">Reference proteome</keyword>
<gene>
    <name evidence="7" type="primary">LOC105226981</name>
</gene>
<evidence type="ECO:0000256" key="3">
    <source>
        <dbReference type="ARBA" id="ARBA00022801"/>
    </source>
</evidence>
<name>A0ABM3JSY4_BACDO</name>
<dbReference type="InterPro" id="IPR023214">
    <property type="entry name" value="HAD_sf"/>
</dbReference>
<feature type="region of interest" description="Disordered" evidence="5">
    <location>
        <begin position="160"/>
        <end position="191"/>
    </location>
</feature>
<organism evidence="6 7">
    <name type="scientific">Bactrocera dorsalis</name>
    <name type="common">Oriental fruit fly</name>
    <name type="synonym">Dacus dorsalis</name>
    <dbReference type="NCBI Taxonomy" id="27457"/>
    <lineage>
        <taxon>Eukaryota</taxon>
        <taxon>Metazoa</taxon>
        <taxon>Ecdysozoa</taxon>
        <taxon>Arthropoda</taxon>
        <taxon>Hexapoda</taxon>
        <taxon>Insecta</taxon>
        <taxon>Pterygota</taxon>
        <taxon>Neoptera</taxon>
        <taxon>Endopterygota</taxon>
        <taxon>Diptera</taxon>
        <taxon>Brachycera</taxon>
        <taxon>Muscomorpha</taxon>
        <taxon>Tephritoidea</taxon>
        <taxon>Tephritidae</taxon>
        <taxon>Bactrocera</taxon>
        <taxon>Bactrocera</taxon>
    </lineage>
</organism>
<dbReference type="SUPFAM" id="SSF56784">
    <property type="entry name" value="HAD-like"/>
    <property type="match status" value="1"/>
</dbReference>
<dbReference type="CDD" id="cd07522">
    <property type="entry name" value="HAD_cN-II"/>
    <property type="match status" value="1"/>
</dbReference>
<dbReference type="RefSeq" id="XP_049312354.1">
    <property type="nucleotide sequence ID" value="XM_049456397.1"/>
</dbReference>
<keyword evidence="3" id="KW-0378">Hydrolase</keyword>
<feature type="compositionally biased region" description="Acidic residues" evidence="5">
    <location>
        <begin position="135"/>
        <end position="150"/>
    </location>
</feature>
<evidence type="ECO:0000256" key="5">
    <source>
        <dbReference type="SAM" id="MobiDB-lite"/>
    </source>
</evidence>